<gene>
    <name evidence="1" type="ORF">K5L01_02735</name>
</gene>
<comment type="caution">
    <text evidence="1">The sequence shown here is derived from an EMBL/GenBank/DDBJ whole genome shotgun (WGS) entry which is preliminary data.</text>
</comment>
<proteinExistence type="predicted"/>
<dbReference type="RefSeq" id="WP_250061720.1">
    <property type="nucleotide sequence ID" value="NZ_JAIKTS010000001.1"/>
</dbReference>
<name>A0ABT0SE29_9GAMM</name>
<dbReference type="NCBIfam" id="NF033672">
    <property type="entry name" value="mbn_chaper_assoc"/>
    <property type="match status" value="1"/>
</dbReference>
<reference evidence="1 2" key="1">
    <citation type="submission" date="2021-08" db="EMBL/GenBank/DDBJ databases">
        <title>Novel members of of the genus Stenotrophomonas from differernt environment.</title>
        <authorList>
            <person name="Deng Y."/>
        </authorList>
    </citation>
    <scope>NUCLEOTIDE SEQUENCE [LARGE SCALE GENOMIC DNA]</scope>
    <source>
        <strain evidence="1 2">CPCC 101365</strain>
    </source>
</reference>
<accession>A0ABT0SE29</accession>
<dbReference type="EMBL" id="JAIKTS010000001">
    <property type="protein sequence ID" value="MCL7713575.1"/>
    <property type="molecule type" value="Genomic_DNA"/>
</dbReference>
<sequence length="137" mass="14235">MLAILLGACSAPAGDADQQAILARMHATWDRPEAPLDAGPVVVEGDHAVVDWTQGPMGGRALLKRRHGEWITVLCAGDGIRDAEGLAATGMPAAVAGRLAARLAHAETQVAAERLARMSAFTGVVRMDAGDADGRHH</sequence>
<evidence type="ECO:0000313" key="1">
    <source>
        <dbReference type="EMBL" id="MCL7713575.1"/>
    </source>
</evidence>
<dbReference type="Proteomes" id="UP001431235">
    <property type="component" value="Unassembled WGS sequence"/>
</dbReference>
<organism evidence="1 2">
    <name type="scientific">Stenotrophomonas mori</name>
    <dbReference type="NCBI Taxonomy" id="2871096"/>
    <lineage>
        <taxon>Bacteria</taxon>
        <taxon>Pseudomonadati</taxon>
        <taxon>Pseudomonadota</taxon>
        <taxon>Gammaproteobacteria</taxon>
        <taxon>Lysobacterales</taxon>
        <taxon>Lysobacteraceae</taxon>
        <taxon>Stenotrophomonas</taxon>
    </lineage>
</organism>
<protein>
    <submittedName>
        <fullName evidence="1">Copper uptake system-associated protein</fullName>
    </submittedName>
</protein>
<evidence type="ECO:0000313" key="2">
    <source>
        <dbReference type="Proteomes" id="UP001431235"/>
    </source>
</evidence>
<keyword evidence="2" id="KW-1185">Reference proteome</keyword>